<dbReference type="RefSeq" id="WP_082718168.1">
    <property type="nucleotide sequence ID" value="NZ_CBCSAS010000061.1"/>
</dbReference>
<dbReference type="AlphaFoldDB" id="A0A947G981"/>
<proteinExistence type="predicted"/>
<gene>
    <name evidence="3" type="ORF">KM312_12950</name>
</gene>
<comment type="caution">
    <text evidence="3">The sequence shown here is derived from an EMBL/GenBank/DDBJ whole genome shotgun (WGS) entry which is preliminary data.</text>
</comment>
<dbReference type="GO" id="GO:0015074">
    <property type="term" value="P:DNA integration"/>
    <property type="evidence" value="ECO:0007669"/>
    <property type="project" value="InterPro"/>
</dbReference>
<feature type="domain" description="Tyr recombinase" evidence="2">
    <location>
        <begin position="1"/>
        <end position="44"/>
    </location>
</feature>
<evidence type="ECO:0000256" key="1">
    <source>
        <dbReference type="ARBA" id="ARBA00023172"/>
    </source>
</evidence>
<accession>A0A947G981</accession>
<sequence>MRRNVYRDFKAGIRRAGVPEIRFHDLRHTHATYLLSKRWHPKVV</sequence>
<dbReference type="EMBL" id="JAHHQF010000107">
    <property type="protein sequence ID" value="MBT9283522.1"/>
    <property type="molecule type" value="Genomic_DNA"/>
</dbReference>
<keyword evidence="1" id="KW-0233">DNA recombination</keyword>
<organism evidence="3 4">
    <name type="scientific">Hydrogenibacillus schlegelii</name>
    <name type="common">Bacillus schlegelii</name>
    <dbReference type="NCBI Taxonomy" id="1484"/>
    <lineage>
        <taxon>Bacteria</taxon>
        <taxon>Bacillati</taxon>
        <taxon>Bacillota</taxon>
        <taxon>Bacilli</taxon>
        <taxon>Bacillales</taxon>
        <taxon>Bacillales Family X. Incertae Sedis</taxon>
        <taxon>Hydrogenibacillus</taxon>
    </lineage>
</organism>
<dbReference type="SUPFAM" id="SSF56349">
    <property type="entry name" value="DNA breaking-rejoining enzymes"/>
    <property type="match status" value="1"/>
</dbReference>
<dbReference type="InterPro" id="IPR002104">
    <property type="entry name" value="Integrase_catalytic"/>
</dbReference>
<protein>
    <submittedName>
        <fullName evidence="3">Tyrosine-type recombinase/integrase</fullName>
    </submittedName>
</protein>
<dbReference type="PROSITE" id="PS51898">
    <property type="entry name" value="TYR_RECOMBINASE"/>
    <property type="match status" value="1"/>
</dbReference>
<dbReference type="GO" id="GO:0003677">
    <property type="term" value="F:DNA binding"/>
    <property type="evidence" value="ECO:0007669"/>
    <property type="project" value="InterPro"/>
</dbReference>
<evidence type="ECO:0000313" key="4">
    <source>
        <dbReference type="Proteomes" id="UP000748108"/>
    </source>
</evidence>
<dbReference type="OrthoDB" id="9803188at2"/>
<reference evidence="3" key="1">
    <citation type="journal article" date="2021" name="Microbiology">
        <title>Metagenomic Analysis of the Microbial Community in the Underground Coal Fire Area (Kemerovo Region, Russia) Revealed Predominance of Thermophilic Members of the Phyla Deinococcus-thermus, Aquificae, and Firmicutes.</title>
        <authorList>
            <person name="Kadnikov V."/>
            <person name="Mardanov A.V."/>
            <person name="Beletsky A.V."/>
            <person name="Karnachuk O.V."/>
            <person name="Ravin N.V."/>
        </authorList>
    </citation>
    <scope>NUCLEOTIDE SEQUENCE</scope>
    <source>
        <strain evidence="3">RBS10-49</strain>
    </source>
</reference>
<dbReference type="InterPro" id="IPR013762">
    <property type="entry name" value="Integrase-like_cat_sf"/>
</dbReference>
<dbReference type="Pfam" id="PF00589">
    <property type="entry name" value="Phage_integrase"/>
    <property type="match status" value="1"/>
</dbReference>
<name>A0A947G981_HYDSH</name>
<evidence type="ECO:0000313" key="3">
    <source>
        <dbReference type="EMBL" id="MBT9283522.1"/>
    </source>
</evidence>
<dbReference type="Proteomes" id="UP000748108">
    <property type="component" value="Unassembled WGS sequence"/>
</dbReference>
<dbReference type="GO" id="GO:0006310">
    <property type="term" value="P:DNA recombination"/>
    <property type="evidence" value="ECO:0007669"/>
    <property type="project" value="UniProtKB-KW"/>
</dbReference>
<dbReference type="Gene3D" id="1.10.443.10">
    <property type="entry name" value="Intergrase catalytic core"/>
    <property type="match status" value="1"/>
</dbReference>
<evidence type="ECO:0000259" key="2">
    <source>
        <dbReference type="PROSITE" id="PS51898"/>
    </source>
</evidence>
<dbReference type="InterPro" id="IPR011010">
    <property type="entry name" value="DNA_brk_join_enz"/>
</dbReference>